<comment type="caution">
    <text evidence="3">The sequence shown here is derived from an EMBL/GenBank/DDBJ whole genome shotgun (WGS) entry which is preliminary data.</text>
</comment>
<evidence type="ECO:0000256" key="2">
    <source>
        <dbReference type="SAM" id="Phobius"/>
    </source>
</evidence>
<keyword evidence="4" id="KW-1185">Reference proteome</keyword>
<feature type="transmembrane region" description="Helical" evidence="2">
    <location>
        <begin position="122"/>
        <end position="148"/>
    </location>
</feature>
<reference evidence="3" key="1">
    <citation type="submission" date="2016-04" db="EMBL/GenBank/DDBJ databases">
        <authorList>
            <person name="Nguyen H.D."/>
            <person name="Samba Siva P."/>
            <person name="Cullis J."/>
            <person name="Levesque C.A."/>
            <person name="Hambleton S."/>
        </authorList>
    </citation>
    <scope>NUCLEOTIDE SEQUENCE</scope>
    <source>
        <strain evidence="3">DAOMC 236422</strain>
    </source>
</reference>
<proteinExistence type="predicted"/>
<dbReference type="Proteomes" id="UP000078113">
    <property type="component" value="Unassembled WGS sequence"/>
</dbReference>
<sequence>MTAVVDTSIPPLPAWATSSLYEFSEFIETLVHHRLPPAYIGFVILYASLHAVFFIICIPIFAKQFKSGRFWLLRLVPAQRGRVIVPNHLDASATLIGAYTLYDVGYCIKLILCYYQRSDQHNLPALLCLRFIILTTIGWIFLLGFFLVKVPPASFKVPAYVWNIGIFAIPFGVHLGSLFLLIKATNHWNAYWALYLELRPTITQAIANGAQSPSTAQIDLARRMMGVELAQYSKLVFCWAAPYLVWTGLFATAILVVTYSILITHWQDVRTTEELPMQTGASQAYTTPGQYTARSMTASAGIRKWVKEVPARQEEQMQSSFTTNNTTLADTVSISGDKGKGSSSDLKHHFPKLIMYGLGLRPLTKDAYNDPTGGFGERQARAGLRSLLLHTALQGSCIFIIALTQIGATLIMFHRSFLQPLHTGQVPDWGVEWVKLASVLRVLEFYGAIFPGFFLISSILIRQMKAIKLSKARAQQGLVGVRTHRTGDDLQLSAPGPSVSQQWSQHHKSFRKPPADFVEEESEGEGEDEKQESADRLGVFGNLYPASSSHPDFGVDVVGPNCFDDQRQQDRQQPDSDVSIHPTPSSLLHLLPPTRARTANLEDDSVVDGTVSSYAFAR</sequence>
<organism evidence="3 4">
    <name type="scientific">Tilletia walkeri</name>
    <dbReference type="NCBI Taxonomy" id="117179"/>
    <lineage>
        <taxon>Eukaryota</taxon>
        <taxon>Fungi</taxon>
        <taxon>Dikarya</taxon>
        <taxon>Basidiomycota</taxon>
        <taxon>Ustilaginomycotina</taxon>
        <taxon>Exobasidiomycetes</taxon>
        <taxon>Tilletiales</taxon>
        <taxon>Tilletiaceae</taxon>
        <taxon>Tilletia</taxon>
    </lineage>
</organism>
<keyword evidence="2" id="KW-0812">Transmembrane</keyword>
<feature type="compositionally biased region" description="Low complexity" evidence="1">
    <location>
        <begin position="575"/>
        <end position="590"/>
    </location>
</feature>
<protein>
    <submittedName>
        <fullName evidence="3">Uncharacterized protein</fullName>
    </submittedName>
</protein>
<gene>
    <name evidence="3" type="ORF">A4X09_0g7394</name>
</gene>
<feature type="region of interest" description="Disordered" evidence="1">
    <location>
        <begin position="487"/>
        <end position="533"/>
    </location>
</feature>
<feature type="region of interest" description="Disordered" evidence="1">
    <location>
        <begin position="555"/>
        <end position="590"/>
    </location>
</feature>
<reference evidence="3" key="2">
    <citation type="journal article" date="2019" name="IMA Fungus">
        <title>Genome sequencing and comparison of five Tilletia species to identify candidate genes for the detection of regulated species infecting wheat.</title>
        <authorList>
            <person name="Nguyen H.D.T."/>
            <person name="Sultana T."/>
            <person name="Kesanakurti P."/>
            <person name="Hambleton S."/>
        </authorList>
    </citation>
    <scope>NUCLEOTIDE SEQUENCE</scope>
    <source>
        <strain evidence="3">DAOMC 236422</strain>
    </source>
</reference>
<evidence type="ECO:0000313" key="3">
    <source>
        <dbReference type="EMBL" id="KAE8262750.1"/>
    </source>
</evidence>
<feature type="transmembrane region" description="Helical" evidence="2">
    <location>
        <begin position="243"/>
        <end position="262"/>
    </location>
</feature>
<accession>A0A8X7T1D9</accession>
<keyword evidence="2" id="KW-1133">Transmembrane helix</keyword>
<feature type="compositionally biased region" description="Acidic residues" evidence="1">
    <location>
        <begin position="517"/>
        <end position="530"/>
    </location>
</feature>
<feature type="transmembrane region" description="Helical" evidence="2">
    <location>
        <begin position="433"/>
        <end position="461"/>
    </location>
</feature>
<feature type="transmembrane region" description="Helical" evidence="2">
    <location>
        <begin position="387"/>
        <end position="413"/>
    </location>
</feature>
<feature type="transmembrane region" description="Helical" evidence="2">
    <location>
        <begin position="160"/>
        <end position="182"/>
    </location>
</feature>
<keyword evidence="2" id="KW-0472">Membrane</keyword>
<name>A0A8X7T1D9_9BASI</name>
<evidence type="ECO:0000313" key="4">
    <source>
        <dbReference type="Proteomes" id="UP000078113"/>
    </source>
</evidence>
<dbReference type="AlphaFoldDB" id="A0A8X7T1D9"/>
<feature type="compositionally biased region" description="Basic and acidic residues" evidence="1">
    <location>
        <begin position="564"/>
        <end position="574"/>
    </location>
</feature>
<dbReference type="EMBL" id="LWDG02000746">
    <property type="protein sequence ID" value="KAE8262750.1"/>
    <property type="molecule type" value="Genomic_DNA"/>
</dbReference>
<evidence type="ECO:0000256" key="1">
    <source>
        <dbReference type="SAM" id="MobiDB-lite"/>
    </source>
</evidence>
<feature type="transmembrane region" description="Helical" evidence="2">
    <location>
        <begin position="38"/>
        <end position="62"/>
    </location>
</feature>